<evidence type="ECO:0000259" key="1">
    <source>
        <dbReference type="Pfam" id="PF00534"/>
    </source>
</evidence>
<protein>
    <submittedName>
        <fullName evidence="3">Group 1 glycosyl transferase</fullName>
    </submittedName>
</protein>
<dbReference type="STRING" id="1603606.DSOUD_0698"/>
<dbReference type="PANTHER" id="PTHR45947">
    <property type="entry name" value="SULFOQUINOVOSYL TRANSFERASE SQD2"/>
    <property type="match status" value="1"/>
</dbReference>
<dbReference type="Gene3D" id="3.40.50.2000">
    <property type="entry name" value="Glycogen Phosphorylase B"/>
    <property type="match status" value="2"/>
</dbReference>
<dbReference type="InterPro" id="IPR050194">
    <property type="entry name" value="Glycosyltransferase_grp1"/>
</dbReference>
<evidence type="ECO:0000259" key="2">
    <source>
        <dbReference type="Pfam" id="PF13439"/>
    </source>
</evidence>
<dbReference type="SUPFAM" id="SSF53756">
    <property type="entry name" value="UDP-Glycosyltransferase/glycogen phosphorylase"/>
    <property type="match status" value="1"/>
</dbReference>
<dbReference type="Pfam" id="PF13439">
    <property type="entry name" value="Glyco_transf_4"/>
    <property type="match status" value="1"/>
</dbReference>
<organism evidence="3 4">
    <name type="scientific">Desulfuromonas soudanensis</name>
    <dbReference type="NCBI Taxonomy" id="1603606"/>
    <lineage>
        <taxon>Bacteria</taxon>
        <taxon>Pseudomonadati</taxon>
        <taxon>Thermodesulfobacteriota</taxon>
        <taxon>Desulfuromonadia</taxon>
        <taxon>Desulfuromonadales</taxon>
        <taxon>Desulfuromonadaceae</taxon>
        <taxon>Desulfuromonas</taxon>
    </lineage>
</organism>
<gene>
    <name evidence="3" type="ORF">DSOUD_0698</name>
</gene>
<dbReference type="InterPro" id="IPR001296">
    <property type="entry name" value="Glyco_trans_1"/>
</dbReference>
<name>A0A0M5IKH5_9BACT</name>
<sequence length="426" mass="46097">MNILMLNEADGGGGAAKAAFRLHCGLQRLGVDTRLLVQKGTSGAPGVLSTAAPAGKIIQALRVHLDMLPVRCTPNRPLLNFSPAWLPDRVTGQVAAIGPDVIHLHWLAAGFLRLETLRKLNRLNRPLLWTLHDSWAFTGGCHVPFECTRYRQRCGACPVLGSSTEGDLSRKVWERKKKAWENLDLTVVAPSRWLADCARSSSLFCDVRVEVIPNGLDTKIFNPMDKARARELLSLPQDKKLILCGGAGMNLQANKGFGLLKSALRSLASTDWGGKAELVVFGLSGPDEERGSGLKENYLGWLQDEASLAAAYSAADLFVIPSLQENLPNTALEAMACGTPCVAFEQGGMADLIDPGQNGYLARPYDIEDLMSGIRLILENDGLRSAMAQASRLKVETTFALDIVCQRYVALYQELIGDIGGEASAS</sequence>
<dbReference type="InterPro" id="IPR028098">
    <property type="entry name" value="Glyco_trans_4-like_N"/>
</dbReference>
<dbReference type="PANTHER" id="PTHR45947:SF13">
    <property type="entry name" value="TRANSFERASE"/>
    <property type="match status" value="1"/>
</dbReference>
<proteinExistence type="predicted"/>
<reference evidence="3 4" key="1">
    <citation type="submission" date="2015-07" db="EMBL/GenBank/DDBJ databases">
        <title>Isolation and Genomic Characterization of a Novel Halophilic Metal-Reducing Deltaproteobacterium from the Deep Subsurface.</title>
        <authorList>
            <person name="Badalamenti J.P."/>
            <person name="Summers Z.M."/>
            <person name="Gralnick J.A."/>
            <person name="Bond D.R."/>
        </authorList>
    </citation>
    <scope>NUCLEOTIDE SEQUENCE [LARGE SCALE GENOMIC DNA]</scope>
    <source>
        <strain evidence="3 4">WTL</strain>
    </source>
</reference>
<dbReference type="AlphaFoldDB" id="A0A0M5IKH5"/>
<evidence type="ECO:0000313" key="4">
    <source>
        <dbReference type="Proteomes" id="UP000057158"/>
    </source>
</evidence>
<accession>A0A0M5IKH5</accession>
<keyword evidence="3" id="KW-0808">Transferase</keyword>
<dbReference type="GO" id="GO:0016757">
    <property type="term" value="F:glycosyltransferase activity"/>
    <property type="evidence" value="ECO:0007669"/>
    <property type="project" value="InterPro"/>
</dbReference>
<feature type="domain" description="Glycosyl transferase family 1" evidence="1">
    <location>
        <begin position="233"/>
        <end position="392"/>
    </location>
</feature>
<dbReference type="KEGG" id="des:DSOUD_0698"/>
<dbReference type="RefSeq" id="WP_053549688.1">
    <property type="nucleotide sequence ID" value="NZ_CP010802.1"/>
</dbReference>
<dbReference type="PATRIC" id="fig|1603606.3.peg.762"/>
<evidence type="ECO:0000313" key="3">
    <source>
        <dbReference type="EMBL" id="ALC15486.1"/>
    </source>
</evidence>
<dbReference type="OrthoDB" id="9790710at2"/>
<dbReference type="Pfam" id="PF00534">
    <property type="entry name" value="Glycos_transf_1"/>
    <property type="match status" value="1"/>
</dbReference>
<dbReference type="Proteomes" id="UP000057158">
    <property type="component" value="Chromosome"/>
</dbReference>
<keyword evidence="4" id="KW-1185">Reference proteome</keyword>
<feature type="domain" description="Glycosyltransferase subfamily 4-like N-terminal" evidence="2">
    <location>
        <begin position="13"/>
        <end position="219"/>
    </location>
</feature>
<dbReference type="EMBL" id="CP010802">
    <property type="protein sequence ID" value="ALC15486.1"/>
    <property type="molecule type" value="Genomic_DNA"/>
</dbReference>